<protein>
    <submittedName>
        <fullName evidence="3">Uncharacterized protein</fullName>
    </submittedName>
</protein>
<dbReference type="OrthoDB" id="4120143at2759"/>
<dbReference type="EMBL" id="NAJM01000049">
    <property type="protein sequence ID" value="RVX67380.1"/>
    <property type="molecule type" value="Genomic_DNA"/>
</dbReference>
<dbReference type="CDD" id="cd00051">
    <property type="entry name" value="EFh"/>
    <property type="match status" value="1"/>
</dbReference>
<dbReference type="InterPro" id="IPR002048">
    <property type="entry name" value="EF_hand_dom"/>
</dbReference>
<proteinExistence type="predicted"/>
<dbReference type="SUPFAM" id="SSF47473">
    <property type="entry name" value="EF-hand"/>
    <property type="match status" value="1"/>
</dbReference>
<feature type="chain" id="PRO_5019339793" evidence="2">
    <location>
        <begin position="29"/>
        <end position="228"/>
    </location>
</feature>
<keyword evidence="2" id="KW-0732">Signal</keyword>
<evidence type="ECO:0000256" key="2">
    <source>
        <dbReference type="SAM" id="SignalP"/>
    </source>
</evidence>
<comment type="caution">
    <text evidence="3">The sequence shown here is derived from an EMBL/GenBank/DDBJ whole genome shotgun (WGS) entry which is preliminary data.</text>
</comment>
<gene>
    <name evidence="3" type="ORF">B0A52_09161</name>
</gene>
<name>A0A438MUG6_EXOME</name>
<feature type="signal peptide" evidence="2">
    <location>
        <begin position="1"/>
        <end position="28"/>
    </location>
</feature>
<sequence length="228" mass="24748">MVKTQKSTGSLLGLLIAISSLVATLVNGECCGLPVTCGPSLSQARVNGIRVIYSTTKVCSSKDISTEPFSCCGNGPCNIFCCNCDDGCIKFDRCPRTSAATSPSRRSVGPPGKFGRRPFPPPLGDKFVGEEDDDMDLEGVEVDTCPTHATSSVDCTRHKFDLIDSSIEKDGKITIQEFIAGWSSIDPHFSEELWKDPETYIKAVEHFRKFDADGDNVLTFSEAFENKA</sequence>
<feature type="compositionally biased region" description="Low complexity" evidence="1">
    <location>
        <begin position="97"/>
        <end position="113"/>
    </location>
</feature>
<dbReference type="AlphaFoldDB" id="A0A438MUG6"/>
<accession>A0A438MUG6</accession>
<dbReference type="Gene3D" id="3.30.70.2800">
    <property type="match status" value="1"/>
</dbReference>
<evidence type="ECO:0000313" key="3">
    <source>
        <dbReference type="EMBL" id="RVX67380.1"/>
    </source>
</evidence>
<dbReference type="GO" id="GO:0005509">
    <property type="term" value="F:calcium ion binding"/>
    <property type="evidence" value="ECO:0007669"/>
    <property type="project" value="InterPro"/>
</dbReference>
<evidence type="ECO:0000313" key="4">
    <source>
        <dbReference type="Proteomes" id="UP000288859"/>
    </source>
</evidence>
<evidence type="ECO:0000256" key="1">
    <source>
        <dbReference type="SAM" id="MobiDB-lite"/>
    </source>
</evidence>
<reference evidence="3 4" key="1">
    <citation type="submission" date="2017-03" db="EMBL/GenBank/DDBJ databases">
        <title>Genomes of endolithic fungi from Antarctica.</title>
        <authorList>
            <person name="Coleine C."/>
            <person name="Masonjones S."/>
            <person name="Stajich J.E."/>
        </authorList>
    </citation>
    <scope>NUCLEOTIDE SEQUENCE [LARGE SCALE GENOMIC DNA]</scope>
    <source>
        <strain evidence="3 4">CCFEE 6314</strain>
    </source>
</reference>
<dbReference type="InterPro" id="IPR011992">
    <property type="entry name" value="EF-hand-dom_pair"/>
</dbReference>
<dbReference type="Proteomes" id="UP000288859">
    <property type="component" value="Unassembled WGS sequence"/>
</dbReference>
<dbReference type="Gene3D" id="1.10.238.10">
    <property type="entry name" value="EF-hand"/>
    <property type="match status" value="1"/>
</dbReference>
<feature type="region of interest" description="Disordered" evidence="1">
    <location>
        <begin position="97"/>
        <end position="126"/>
    </location>
</feature>
<organism evidence="3 4">
    <name type="scientific">Exophiala mesophila</name>
    <name type="common">Black yeast-like fungus</name>
    <dbReference type="NCBI Taxonomy" id="212818"/>
    <lineage>
        <taxon>Eukaryota</taxon>
        <taxon>Fungi</taxon>
        <taxon>Dikarya</taxon>
        <taxon>Ascomycota</taxon>
        <taxon>Pezizomycotina</taxon>
        <taxon>Eurotiomycetes</taxon>
        <taxon>Chaetothyriomycetidae</taxon>
        <taxon>Chaetothyriales</taxon>
        <taxon>Herpotrichiellaceae</taxon>
        <taxon>Exophiala</taxon>
    </lineage>
</organism>